<feature type="non-terminal residue" evidence="1">
    <location>
        <position position="1"/>
    </location>
</feature>
<name>A0A699XID5_TANCI</name>
<dbReference type="EMBL" id="BKCJ011832027">
    <property type="protein sequence ID" value="GFD56661.1"/>
    <property type="molecule type" value="Genomic_DNA"/>
</dbReference>
<gene>
    <name evidence="1" type="ORF">Tci_928630</name>
</gene>
<sequence length="77" mass="8485">LRCAPAAGTAPPRYSGARWTRRVFHHRRQYWPDGSGRLAHHGRARVPRSPPRCVAVCAGRGRLDAAHAGYQAHSHAP</sequence>
<proteinExistence type="predicted"/>
<dbReference type="AlphaFoldDB" id="A0A699XID5"/>
<comment type="caution">
    <text evidence="1">The sequence shown here is derived from an EMBL/GenBank/DDBJ whole genome shotgun (WGS) entry which is preliminary data.</text>
</comment>
<protein>
    <submittedName>
        <fullName evidence="1">Uncharacterized protein</fullName>
    </submittedName>
</protein>
<reference evidence="1" key="1">
    <citation type="journal article" date="2019" name="Sci. Rep.">
        <title>Draft genome of Tanacetum cinerariifolium, the natural source of mosquito coil.</title>
        <authorList>
            <person name="Yamashiro T."/>
            <person name="Shiraishi A."/>
            <person name="Satake H."/>
            <person name="Nakayama K."/>
        </authorList>
    </citation>
    <scope>NUCLEOTIDE SEQUENCE</scope>
</reference>
<evidence type="ECO:0000313" key="1">
    <source>
        <dbReference type="EMBL" id="GFD56661.1"/>
    </source>
</evidence>
<organism evidence="1">
    <name type="scientific">Tanacetum cinerariifolium</name>
    <name type="common">Dalmatian daisy</name>
    <name type="synonym">Chrysanthemum cinerariifolium</name>
    <dbReference type="NCBI Taxonomy" id="118510"/>
    <lineage>
        <taxon>Eukaryota</taxon>
        <taxon>Viridiplantae</taxon>
        <taxon>Streptophyta</taxon>
        <taxon>Embryophyta</taxon>
        <taxon>Tracheophyta</taxon>
        <taxon>Spermatophyta</taxon>
        <taxon>Magnoliopsida</taxon>
        <taxon>eudicotyledons</taxon>
        <taxon>Gunneridae</taxon>
        <taxon>Pentapetalae</taxon>
        <taxon>asterids</taxon>
        <taxon>campanulids</taxon>
        <taxon>Asterales</taxon>
        <taxon>Asteraceae</taxon>
        <taxon>Asteroideae</taxon>
        <taxon>Anthemideae</taxon>
        <taxon>Anthemidinae</taxon>
        <taxon>Tanacetum</taxon>
    </lineage>
</organism>
<accession>A0A699XID5</accession>